<keyword evidence="2" id="KW-1185">Reference proteome</keyword>
<comment type="caution">
    <text evidence="1">The sequence shown here is derived from an EMBL/GenBank/DDBJ whole genome shotgun (WGS) entry which is preliminary data.</text>
</comment>
<gene>
    <name evidence="1" type="ORF">G6047_03540</name>
</gene>
<reference evidence="1" key="1">
    <citation type="submission" date="2020-02" db="EMBL/GenBank/DDBJ databases">
        <title>Flavobacterium sp. genome.</title>
        <authorList>
            <person name="Jung H.S."/>
            <person name="Baek J.H."/>
            <person name="Jeon C.O."/>
        </authorList>
    </citation>
    <scope>NUCLEOTIDE SEQUENCE</scope>
    <source>
        <strain evidence="1">SE-s28</strain>
    </source>
</reference>
<dbReference type="Proteomes" id="UP000712080">
    <property type="component" value="Unassembled WGS sequence"/>
</dbReference>
<proteinExistence type="predicted"/>
<evidence type="ECO:0000313" key="2">
    <source>
        <dbReference type="Proteomes" id="UP000712080"/>
    </source>
</evidence>
<dbReference type="RefSeq" id="WP_169526098.1">
    <property type="nucleotide sequence ID" value="NZ_JAAMPU010000098.1"/>
</dbReference>
<dbReference type="AlphaFoldDB" id="A0A972FPM3"/>
<organism evidence="1 2">
    <name type="scientific">Flavobacterium silvaticum</name>
    <dbReference type="NCBI Taxonomy" id="1852020"/>
    <lineage>
        <taxon>Bacteria</taxon>
        <taxon>Pseudomonadati</taxon>
        <taxon>Bacteroidota</taxon>
        <taxon>Flavobacteriia</taxon>
        <taxon>Flavobacteriales</taxon>
        <taxon>Flavobacteriaceae</taxon>
        <taxon>Flavobacterium</taxon>
    </lineage>
</organism>
<protein>
    <submittedName>
        <fullName evidence="1">Uncharacterized protein</fullName>
    </submittedName>
</protein>
<sequence>MDTFKKICCIMAFCLGCFSGISQNDKLVMSSKGSFDKKELRDILDFQGMDYYKVSISGEQLKNKNYYIVSKEFWKGKIKKTDTIFDSRQHEVFRIGKDTLAFRIMSGKTSEKNLRVQFFFERFGINRNFKCTKSDAYSLRDSGTLSKINFGKPFYAFACILPTEHKDGSKSWCEVDADADMENWGKNLGIEHYLLFEMKFY</sequence>
<name>A0A972FPM3_9FLAO</name>
<dbReference type="EMBL" id="JAAMPU010000098">
    <property type="protein sequence ID" value="NMH27094.1"/>
    <property type="molecule type" value="Genomic_DNA"/>
</dbReference>
<accession>A0A972FPM3</accession>
<evidence type="ECO:0000313" key="1">
    <source>
        <dbReference type="EMBL" id="NMH27094.1"/>
    </source>
</evidence>